<dbReference type="Proteomes" id="UP000624709">
    <property type="component" value="Unassembled WGS sequence"/>
</dbReference>
<evidence type="ECO:0000313" key="3">
    <source>
        <dbReference type="Proteomes" id="UP000624709"/>
    </source>
</evidence>
<name>A0ABQ4BRK9_9ACTN</name>
<feature type="compositionally biased region" description="Basic and acidic residues" evidence="1">
    <location>
        <begin position="324"/>
        <end position="343"/>
    </location>
</feature>
<comment type="caution">
    <text evidence="2">The sequence shown here is derived from an EMBL/GenBank/DDBJ whole genome shotgun (WGS) entry which is preliminary data.</text>
</comment>
<feature type="region of interest" description="Disordered" evidence="1">
    <location>
        <begin position="296"/>
        <end position="343"/>
    </location>
</feature>
<reference evidence="2 3" key="1">
    <citation type="submission" date="2021-01" db="EMBL/GenBank/DDBJ databases">
        <title>Whole genome shotgun sequence of Actinoplanes palleronii NBRC 14916.</title>
        <authorList>
            <person name="Komaki H."/>
            <person name="Tamura T."/>
        </authorList>
    </citation>
    <scope>NUCLEOTIDE SEQUENCE [LARGE SCALE GENOMIC DNA]</scope>
    <source>
        <strain evidence="2 3">NBRC 14916</strain>
    </source>
</reference>
<sequence>MHSRIEETRSHRQSRLLERSWLSALTSQTSRVGGRYDPAVDIGGVVAAAEELLARPFLDGSADSSDWLEGAAQSGSRAHFVPIAVFASLHETPADHDGTAWRLLDEEYQSFEQFRRDVVVALTARWRPPEPHSFHADYERVVAGDEGISSLEYDLAMFTSGETFPAWRHEGRIIALLLGQMDKEFPLVLTVAAIEVATRLLNHDLRQPISYSNLAIRDELVEEPPHETNQLLISGKDAVAVSNGRELLMYCGSVRTALVNVAVWNADPGPRSANQDFRHTEVLRLECPSARLYLESAPDPSRSLPEPLPEGAGTYSVRVARRRQPPDRAEFPAHPTDEPHTEEFTIDLWRTGDLPPEWLDLLDDDGLQR</sequence>
<organism evidence="2 3">
    <name type="scientific">Actinoplanes palleronii</name>
    <dbReference type="NCBI Taxonomy" id="113570"/>
    <lineage>
        <taxon>Bacteria</taxon>
        <taxon>Bacillati</taxon>
        <taxon>Actinomycetota</taxon>
        <taxon>Actinomycetes</taxon>
        <taxon>Micromonosporales</taxon>
        <taxon>Micromonosporaceae</taxon>
        <taxon>Actinoplanes</taxon>
    </lineage>
</organism>
<protein>
    <submittedName>
        <fullName evidence="2">Uncharacterized protein</fullName>
    </submittedName>
</protein>
<gene>
    <name evidence="2" type="ORF">Apa02nite_094270</name>
</gene>
<accession>A0ABQ4BRK9</accession>
<evidence type="ECO:0000313" key="2">
    <source>
        <dbReference type="EMBL" id="GIE73319.1"/>
    </source>
</evidence>
<evidence type="ECO:0000256" key="1">
    <source>
        <dbReference type="SAM" id="MobiDB-lite"/>
    </source>
</evidence>
<dbReference type="EMBL" id="BOMS01000169">
    <property type="protein sequence ID" value="GIE73319.1"/>
    <property type="molecule type" value="Genomic_DNA"/>
</dbReference>
<proteinExistence type="predicted"/>
<keyword evidence="3" id="KW-1185">Reference proteome</keyword>